<sequence length="172" mass="18764">MASPFPAPRIVIASHNDEGKSFFARDAQAPLFGPFGPTGSQFTTLFTTDTEPANNNAELPALITSAVPRPGPKGSYFGTSDMPPGTVTPFHRTITLDYGVVLKGEIVARLNNGVEKTIKEGEMMVQMGTIHSWHNVSDQWCRMLFVMLPAEKVVTKDGRVLEEAFFPVKPAQ</sequence>
<name>A0A2J6S9N1_HYAVF</name>
<dbReference type="Proteomes" id="UP000235786">
    <property type="component" value="Unassembled WGS sequence"/>
</dbReference>
<dbReference type="OrthoDB" id="5840532at2759"/>
<organism evidence="2 3">
    <name type="scientific">Hyaloscypha variabilis (strain UAMH 11265 / GT02V1 / F)</name>
    <name type="common">Meliniomyces variabilis</name>
    <dbReference type="NCBI Taxonomy" id="1149755"/>
    <lineage>
        <taxon>Eukaryota</taxon>
        <taxon>Fungi</taxon>
        <taxon>Dikarya</taxon>
        <taxon>Ascomycota</taxon>
        <taxon>Pezizomycotina</taxon>
        <taxon>Leotiomycetes</taxon>
        <taxon>Helotiales</taxon>
        <taxon>Hyaloscyphaceae</taxon>
        <taxon>Hyaloscypha</taxon>
        <taxon>Hyaloscypha variabilis</taxon>
    </lineage>
</organism>
<dbReference type="Gene3D" id="2.60.120.10">
    <property type="entry name" value="Jelly Rolls"/>
    <property type="match status" value="1"/>
</dbReference>
<dbReference type="AlphaFoldDB" id="A0A2J6S9N1"/>
<dbReference type="PANTHER" id="PTHR36156">
    <property type="entry name" value="SLR2101 PROTEIN"/>
    <property type="match status" value="1"/>
</dbReference>
<protein>
    <submittedName>
        <fullName evidence="2">Cupin 2 domain-containing protein</fullName>
    </submittedName>
</protein>
<keyword evidence="3" id="KW-1185">Reference proteome</keyword>
<evidence type="ECO:0000259" key="1">
    <source>
        <dbReference type="Pfam" id="PF07883"/>
    </source>
</evidence>
<reference evidence="2 3" key="1">
    <citation type="submission" date="2016-04" db="EMBL/GenBank/DDBJ databases">
        <title>A degradative enzymes factory behind the ericoid mycorrhizal symbiosis.</title>
        <authorList>
            <consortium name="DOE Joint Genome Institute"/>
            <person name="Martino E."/>
            <person name="Morin E."/>
            <person name="Grelet G."/>
            <person name="Kuo A."/>
            <person name="Kohler A."/>
            <person name="Daghino S."/>
            <person name="Barry K."/>
            <person name="Choi C."/>
            <person name="Cichocki N."/>
            <person name="Clum A."/>
            <person name="Copeland A."/>
            <person name="Hainaut M."/>
            <person name="Haridas S."/>
            <person name="Labutti K."/>
            <person name="Lindquist E."/>
            <person name="Lipzen A."/>
            <person name="Khouja H.-R."/>
            <person name="Murat C."/>
            <person name="Ohm R."/>
            <person name="Olson A."/>
            <person name="Spatafora J."/>
            <person name="Veneault-Fourrey C."/>
            <person name="Henrissat B."/>
            <person name="Grigoriev I."/>
            <person name="Martin F."/>
            <person name="Perotto S."/>
        </authorList>
    </citation>
    <scope>NUCLEOTIDE SEQUENCE [LARGE SCALE GENOMIC DNA]</scope>
    <source>
        <strain evidence="2 3">F</strain>
    </source>
</reference>
<dbReference type="EMBL" id="KZ613938">
    <property type="protein sequence ID" value="PMD47466.1"/>
    <property type="molecule type" value="Genomic_DNA"/>
</dbReference>
<dbReference type="InterPro" id="IPR011051">
    <property type="entry name" value="RmlC_Cupin_sf"/>
</dbReference>
<evidence type="ECO:0000313" key="3">
    <source>
        <dbReference type="Proteomes" id="UP000235786"/>
    </source>
</evidence>
<dbReference type="Pfam" id="PF07883">
    <property type="entry name" value="Cupin_2"/>
    <property type="match status" value="1"/>
</dbReference>
<accession>A0A2J6S9N1</accession>
<dbReference type="InterPro" id="IPR014710">
    <property type="entry name" value="RmlC-like_jellyroll"/>
</dbReference>
<gene>
    <name evidence="2" type="ORF">L207DRAFT_506470</name>
</gene>
<dbReference type="STRING" id="1149755.A0A2J6S9N1"/>
<dbReference type="PANTHER" id="PTHR36156:SF2">
    <property type="entry name" value="CUPIN TYPE-2 DOMAIN-CONTAINING PROTEIN"/>
    <property type="match status" value="1"/>
</dbReference>
<dbReference type="SUPFAM" id="SSF51182">
    <property type="entry name" value="RmlC-like cupins"/>
    <property type="match status" value="1"/>
</dbReference>
<dbReference type="InterPro" id="IPR013096">
    <property type="entry name" value="Cupin_2"/>
</dbReference>
<proteinExistence type="predicted"/>
<evidence type="ECO:0000313" key="2">
    <source>
        <dbReference type="EMBL" id="PMD47466.1"/>
    </source>
</evidence>
<dbReference type="CDD" id="cd02231">
    <property type="entry name" value="cupin_BLL6423-like"/>
    <property type="match status" value="1"/>
</dbReference>
<dbReference type="InterPro" id="IPR047142">
    <property type="entry name" value="OryJ/VirC-like"/>
</dbReference>
<feature type="domain" description="Cupin type-2" evidence="1">
    <location>
        <begin position="81"/>
        <end position="146"/>
    </location>
</feature>